<dbReference type="GO" id="GO:0000917">
    <property type="term" value="P:division septum assembly"/>
    <property type="evidence" value="ECO:0007669"/>
    <property type="project" value="UniProtKB-KW"/>
</dbReference>
<keyword evidence="4 8" id="KW-0175">Coiled coil</keyword>
<evidence type="ECO:0000256" key="5">
    <source>
        <dbReference type="ARBA" id="ARBA00023136"/>
    </source>
</evidence>
<keyword evidence="10" id="KW-1185">Reference proteome</keyword>
<dbReference type="HAMAP" id="MF_00728">
    <property type="entry name" value="EzrA"/>
    <property type="match status" value="1"/>
</dbReference>
<dbReference type="RefSeq" id="WP_101640036.1">
    <property type="nucleotide sequence ID" value="NZ_PGUY01000005.1"/>
</dbReference>
<keyword evidence="8" id="KW-1003">Cell membrane</keyword>
<evidence type="ECO:0000313" key="10">
    <source>
        <dbReference type="Proteomes" id="UP000234748"/>
    </source>
</evidence>
<dbReference type="Proteomes" id="UP000234748">
    <property type="component" value="Unassembled WGS sequence"/>
</dbReference>
<evidence type="ECO:0000313" key="9">
    <source>
        <dbReference type="EMBL" id="PLT31504.1"/>
    </source>
</evidence>
<keyword evidence="6 8" id="KW-0717">Septation</keyword>
<evidence type="ECO:0000256" key="8">
    <source>
        <dbReference type="HAMAP-Rule" id="MF_00728"/>
    </source>
</evidence>
<dbReference type="EMBL" id="PGUY01000005">
    <property type="protein sequence ID" value="PLT31504.1"/>
    <property type="molecule type" value="Genomic_DNA"/>
</dbReference>
<evidence type="ECO:0000256" key="7">
    <source>
        <dbReference type="ARBA" id="ARBA00023306"/>
    </source>
</evidence>
<organism evidence="9 10">
    <name type="scientific">Peribacillus deserti</name>
    <dbReference type="NCBI Taxonomy" id="673318"/>
    <lineage>
        <taxon>Bacteria</taxon>
        <taxon>Bacillati</taxon>
        <taxon>Bacillota</taxon>
        <taxon>Bacilli</taxon>
        <taxon>Bacillales</taxon>
        <taxon>Bacillaceae</taxon>
        <taxon>Peribacillus</taxon>
    </lineage>
</organism>
<gene>
    <name evidence="8" type="primary">ezrA</name>
    <name evidence="9" type="ORF">CUU66_02100</name>
</gene>
<evidence type="ECO:0000256" key="2">
    <source>
        <dbReference type="ARBA" id="ARBA00022692"/>
    </source>
</evidence>
<protein>
    <recommendedName>
        <fullName evidence="8">Septation ring formation regulator EzrA</fullName>
    </recommendedName>
</protein>
<dbReference type="GO" id="GO:0005886">
    <property type="term" value="C:plasma membrane"/>
    <property type="evidence" value="ECO:0007669"/>
    <property type="project" value="UniProtKB-SubCell"/>
</dbReference>
<keyword evidence="3 8" id="KW-1133">Transmembrane helix</keyword>
<evidence type="ECO:0000256" key="3">
    <source>
        <dbReference type="ARBA" id="ARBA00022989"/>
    </source>
</evidence>
<evidence type="ECO:0000256" key="4">
    <source>
        <dbReference type="ARBA" id="ARBA00023054"/>
    </source>
</evidence>
<feature type="coiled-coil region" evidence="8">
    <location>
        <begin position="242"/>
        <end position="276"/>
    </location>
</feature>
<reference evidence="9 10" key="1">
    <citation type="submission" date="2017-11" db="EMBL/GenBank/DDBJ databases">
        <title>Comparitive Functional Genomics of Dry Heat Resistant strains isolated from the Viking Spacecraft.</title>
        <authorList>
            <person name="Seuylemezian A."/>
            <person name="Cooper K."/>
            <person name="Vaishampayan P."/>
        </authorList>
    </citation>
    <scope>NUCLEOTIDE SEQUENCE [LARGE SCALE GENOMIC DNA]</scope>
    <source>
        <strain evidence="9 10">V1-29</strain>
    </source>
</reference>
<dbReference type="OrthoDB" id="1654473at2"/>
<feature type="coiled-coil region" evidence="8">
    <location>
        <begin position="369"/>
        <end position="410"/>
    </location>
</feature>
<dbReference type="GO" id="GO:0000921">
    <property type="term" value="P:septin ring assembly"/>
    <property type="evidence" value="ECO:0007669"/>
    <property type="project" value="InterPro"/>
</dbReference>
<proteinExistence type="inferred from homology"/>
<keyword evidence="5 8" id="KW-0472">Membrane</keyword>
<dbReference type="GO" id="GO:0005940">
    <property type="term" value="C:septin ring"/>
    <property type="evidence" value="ECO:0007669"/>
    <property type="project" value="InterPro"/>
</dbReference>
<sequence>MEYIIIAILIILLFFTLGYFSKKKHYKELDRLEAWKMDIMNRPVLDELSKVKQLNMTGETEEMFERWRKEWDEIITQHMPKIEEFLFDGEEFADRFRFKKSKEVQKLIETKLVDIEKSIQKILDELNELVGSEEKNRAEIEELKETYRSLKKSLLAHRHHYSKAAGKLESMLEEVVQTLSEFDEATENGNYLKAREHLLLIKSLLNSVQEKMALIPELLLETQTAIPSQLDELKQGFAEMSAQGYQMGHIQFEKEMDRLEEELAIYRSHLEAGETTEAKKGISDIQESINDLYDLLEKEVLARQYIFQNEPVLHEDISILEFENEKLKTETSKVLQSYHLPENDLDFQRNMDKLVSQISKRFMLIQSKLDQDNQAHSILSDELKELEEHLQQVKQEQAVYTAKLHALRKDELEARDTVNGLKKRMSEISRLISKSNIPGLPSDYLSYVSGVKESLSDVEDKLEEIPLDMGSVRIYLEKAETSVEKLYDLSKDLVEHMVIAEKVIQYGNRYRSKHPAVAEGLRKAEDNFHNFHYQEALEQAAAVLERVEPGCLKRIELDLES</sequence>
<feature type="topological domain" description="Extracellular" evidence="8">
    <location>
        <begin position="1"/>
        <end position="2"/>
    </location>
</feature>
<comment type="similarity">
    <text evidence="8">Belongs to the EzrA family.</text>
</comment>
<dbReference type="AlphaFoldDB" id="A0A2N5MAY0"/>
<feature type="coiled-coil region" evidence="8">
    <location>
        <begin position="123"/>
        <end position="188"/>
    </location>
</feature>
<feature type="topological domain" description="Cytoplasmic" evidence="8">
    <location>
        <begin position="22"/>
        <end position="561"/>
    </location>
</feature>
<comment type="subcellular location">
    <subcellularLocation>
        <location evidence="8">Cell membrane</location>
        <topology evidence="8">Single-pass membrane protein</topology>
    </subcellularLocation>
    <text evidence="8">Colocalized with FtsZ to the nascent septal site.</text>
</comment>
<dbReference type="NCBIfam" id="NF003413">
    <property type="entry name" value="PRK04778.1-7"/>
    <property type="match status" value="1"/>
</dbReference>
<dbReference type="InterPro" id="IPR010379">
    <property type="entry name" value="EzrA"/>
</dbReference>
<keyword evidence="2 8" id="KW-0812">Transmembrane</keyword>
<accession>A0A2N5MAY0</accession>
<evidence type="ECO:0000256" key="6">
    <source>
        <dbReference type="ARBA" id="ARBA00023210"/>
    </source>
</evidence>
<dbReference type="Pfam" id="PF06160">
    <property type="entry name" value="EzrA"/>
    <property type="match status" value="1"/>
</dbReference>
<comment type="function">
    <text evidence="8">Negative regulator of FtsZ ring formation; modulates the frequency and position of FtsZ ring formation. Inhibits FtsZ ring formation at polar sites. Interacts either with FtsZ or with one of its binding partners to promote depolymerization.</text>
</comment>
<evidence type="ECO:0000256" key="1">
    <source>
        <dbReference type="ARBA" id="ARBA00022618"/>
    </source>
</evidence>
<comment type="caution">
    <text evidence="9">The sequence shown here is derived from an EMBL/GenBank/DDBJ whole genome shotgun (WGS) entry which is preliminary data.</text>
</comment>
<keyword evidence="7 8" id="KW-0131">Cell cycle</keyword>
<keyword evidence="1 8" id="KW-0132">Cell division</keyword>
<name>A0A2N5MAY0_9BACI</name>